<organism evidence="2 3">
    <name type="scientific">Solanum pinnatisectum</name>
    <name type="common">tansyleaf nightshade</name>
    <dbReference type="NCBI Taxonomy" id="50273"/>
    <lineage>
        <taxon>Eukaryota</taxon>
        <taxon>Viridiplantae</taxon>
        <taxon>Streptophyta</taxon>
        <taxon>Embryophyta</taxon>
        <taxon>Tracheophyta</taxon>
        <taxon>Spermatophyta</taxon>
        <taxon>Magnoliopsida</taxon>
        <taxon>eudicotyledons</taxon>
        <taxon>Gunneridae</taxon>
        <taxon>Pentapetalae</taxon>
        <taxon>asterids</taxon>
        <taxon>lamiids</taxon>
        <taxon>Solanales</taxon>
        <taxon>Solanaceae</taxon>
        <taxon>Solanoideae</taxon>
        <taxon>Solaneae</taxon>
        <taxon>Solanum</taxon>
    </lineage>
</organism>
<accession>A0AAV9K0J7</accession>
<evidence type="ECO:0000256" key="1">
    <source>
        <dbReference type="SAM" id="Coils"/>
    </source>
</evidence>
<proteinExistence type="predicted"/>
<comment type="caution">
    <text evidence="2">The sequence shown here is derived from an EMBL/GenBank/DDBJ whole genome shotgun (WGS) entry which is preliminary data.</text>
</comment>
<protein>
    <submittedName>
        <fullName evidence="2">Uncharacterized protein</fullName>
    </submittedName>
</protein>
<dbReference type="EMBL" id="JAWPEI010000080">
    <property type="protein sequence ID" value="KAK4706468.1"/>
    <property type="molecule type" value="Genomic_DNA"/>
</dbReference>
<keyword evidence="1" id="KW-0175">Coiled coil</keyword>
<evidence type="ECO:0000313" key="2">
    <source>
        <dbReference type="EMBL" id="KAK4706468.1"/>
    </source>
</evidence>
<sequence length="148" mass="18036">MNKEEFAVSEKTYENYDGLKIKIIFSNLGRRYKKIGNQLYLMLEKEELKLEDSLAAMIRIARENEEIDRQKEIEKIKIENEEKLQQITNTKNNRIKELEKELQMLKEIYEKQQEQEEENKLLTEIQKYKEKITEKTEVEKIKIKMKYI</sequence>
<feature type="coiled-coil region" evidence="1">
    <location>
        <begin position="62"/>
        <end position="131"/>
    </location>
</feature>
<dbReference type="AlphaFoldDB" id="A0AAV9K0J7"/>
<gene>
    <name evidence="2" type="ORF">R3W88_033976</name>
</gene>
<keyword evidence="3" id="KW-1185">Reference proteome</keyword>
<dbReference type="Proteomes" id="UP001311915">
    <property type="component" value="Unassembled WGS sequence"/>
</dbReference>
<reference evidence="2 3" key="1">
    <citation type="submission" date="2023-10" db="EMBL/GenBank/DDBJ databases">
        <title>Genome-Wide Identification Analysis in wild type Solanum Pinnatisectum Reveals Some Genes Defensing Phytophthora Infestans.</title>
        <authorList>
            <person name="Sun C."/>
        </authorList>
    </citation>
    <scope>NUCLEOTIDE SEQUENCE [LARGE SCALE GENOMIC DNA]</scope>
    <source>
        <strain evidence="2">LQN</strain>
        <tissue evidence="2">Leaf</tissue>
    </source>
</reference>
<evidence type="ECO:0000313" key="3">
    <source>
        <dbReference type="Proteomes" id="UP001311915"/>
    </source>
</evidence>
<name>A0AAV9K0J7_9SOLN</name>